<dbReference type="Pfam" id="PF08590">
    <property type="entry name" value="DUF1771"/>
    <property type="match status" value="1"/>
</dbReference>
<feature type="region of interest" description="Disordered" evidence="1">
    <location>
        <begin position="83"/>
        <end position="116"/>
    </location>
</feature>
<feature type="region of interest" description="Disordered" evidence="1">
    <location>
        <begin position="190"/>
        <end position="211"/>
    </location>
</feature>
<dbReference type="PROSITE" id="PS50828">
    <property type="entry name" value="SMR"/>
    <property type="match status" value="1"/>
</dbReference>
<dbReference type="GO" id="GO:0005634">
    <property type="term" value="C:nucleus"/>
    <property type="evidence" value="ECO:0007669"/>
    <property type="project" value="TreeGrafter"/>
</dbReference>
<dbReference type="GO" id="GO:0004519">
    <property type="term" value="F:endonuclease activity"/>
    <property type="evidence" value="ECO:0007669"/>
    <property type="project" value="TreeGrafter"/>
</dbReference>
<dbReference type="STRING" id="1314783.A0A165RHL7"/>
<dbReference type="PANTHER" id="PTHR46535">
    <property type="entry name" value="NEDD4-BINDING PROTEIN 2"/>
    <property type="match status" value="1"/>
</dbReference>
<dbReference type="AlphaFoldDB" id="A0A165RHL7"/>
<dbReference type="SMART" id="SM01162">
    <property type="entry name" value="DUF1771"/>
    <property type="match status" value="1"/>
</dbReference>
<sequence>MTSKQQSSLFDALQAEFSPPLDSSLIAAIIADYDISSVSQDQIQSLRDVLSQLAAQAEKELVDEDILSEQLSNVQISSYSVTDDTTSSHDLFSPDLSPDSSRTGSSSTSDSSSQHSFSSPLGFLQAAFPHVPTAKLRSVLSNADNTESLDMESVVEGLLSSEFVRELEERGLDGLDDEEVDEEDWMIADGKRKKSCPPQTKAARRSKKRGTTFTLVDIRQKQHERPSLTSPRAAPLDPWTQLSSVASYLSALLPSYPASHFQSAFHSPQHSSPAKALRAVLRDMESSSSTSSSDLESDLHTRHTSMLFSMFDILRASPEYSELDAEERDQIMEDGQLALKATHSQPDRAIDLVWLLRDLERDSTSGEYDLGVYHSPAPARPPPAPNVASTARTKLPAGPPPVAPPPRERDSSPVNHVVKRSSTPSPNAWKTIPQRQPPGPHPLAASIPAYRKKVRGSGNGLGKGGKGDVGELSAKWNHSRRVHELMKQRQEMLRQAGRAWQQGNMKTRGGEVAFYYAERARELQQQARQEQLDAAREMVQAKRVSSAFGDTVDLHGTTVAEATQIVKDVLRNGGSSQAKPLKIITGRGTHSHNGVGVLGPAVKSALEEDGWFVRRYDGGLVVSGRNAWRT</sequence>
<dbReference type="SUPFAM" id="SSF160443">
    <property type="entry name" value="SMR domain-like"/>
    <property type="match status" value="1"/>
</dbReference>
<accession>A0A165RHL7</accession>
<keyword evidence="4" id="KW-1185">Reference proteome</keyword>
<dbReference type="InterPro" id="IPR013899">
    <property type="entry name" value="DUF1771"/>
</dbReference>
<evidence type="ECO:0000259" key="2">
    <source>
        <dbReference type="PROSITE" id="PS50828"/>
    </source>
</evidence>
<dbReference type="InterPro" id="IPR002625">
    <property type="entry name" value="Smr_dom"/>
</dbReference>
<dbReference type="SMART" id="SM00463">
    <property type="entry name" value="SMR"/>
    <property type="match status" value="1"/>
</dbReference>
<dbReference type="InterPro" id="IPR052772">
    <property type="entry name" value="Endo/PolyKinase_Domain-Protein"/>
</dbReference>
<evidence type="ECO:0000256" key="1">
    <source>
        <dbReference type="SAM" id="MobiDB-lite"/>
    </source>
</evidence>
<evidence type="ECO:0000313" key="3">
    <source>
        <dbReference type="EMBL" id="KZT70763.1"/>
    </source>
</evidence>
<dbReference type="Proteomes" id="UP000076727">
    <property type="component" value="Unassembled WGS sequence"/>
</dbReference>
<feature type="region of interest" description="Disordered" evidence="1">
    <location>
        <begin position="372"/>
        <end position="441"/>
    </location>
</feature>
<evidence type="ECO:0000313" key="4">
    <source>
        <dbReference type="Proteomes" id="UP000076727"/>
    </source>
</evidence>
<dbReference type="OrthoDB" id="4080456at2759"/>
<protein>
    <recommendedName>
        <fullName evidence="2">Smr domain-containing protein</fullName>
    </recommendedName>
</protein>
<reference evidence="3 4" key="1">
    <citation type="journal article" date="2016" name="Mol. Biol. Evol.">
        <title>Comparative Genomics of Early-Diverging Mushroom-Forming Fungi Provides Insights into the Origins of Lignocellulose Decay Capabilities.</title>
        <authorList>
            <person name="Nagy L.G."/>
            <person name="Riley R."/>
            <person name="Tritt A."/>
            <person name="Adam C."/>
            <person name="Daum C."/>
            <person name="Floudas D."/>
            <person name="Sun H."/>
            <person name="Yadav J.S."/>
            <person name="Pangilinan J."/>
            <person name="Larsson K.H."/>
            <person name="Matsuura K."/>
            <person name="Barry K."/>
            <person name="Labutti K."/>
            <person name="Kuo R."/>
            <person name="Ohm R.A."/>
            <person name="Bhattacharya S.S."/>
            <person name="Shirouzu T."/>
            <person name="Yoshinaga Y."/>
            <person name="Martin F.M."/>
            <person name="Grigoriev I.V."/>
            <person name="Hibbett D.S."/>
        </authorList>
    </citation>
    <scope>NUCLEOTIDE SEQUENCE [LARGE SCALE GENOMIC DNA]</scope>
    <source>
        <strain evidence="3 4">L-15889</strain>
    </source>
</reference>
<gene>
    <name evidence="3" type="ORF">DAEQUDRAFT_724889</name>
</gene>
<dbReference type="InterPro" id="IPR036063">
    <property type="entry name" value="Smr_dom_sf"/>
</dbReference>
<dbReference type="PANTHER" id="PTHR46535:SF1">
    <property type="entry name" value="NEDD4-BINDING PROTEIN 2"/>
    <property type="match status" value="1"/>
</dbReference>
<name>A0A165RHL7_9APHY</name>
<feature type="domain" description="Smr" evidence="2">
    <location>
        <begin position="552"/>
        <end position="630"/>
    </location>
</feature>
<dbReference type="Gene3D" id="3.30.1370.110">
    <property type="match status" value="1"/>
</dbReference>
<dbReference type="EMBL" id="KV429049">
    <property type="protein sequence ID" value="KZT70763.1"/>
    <property type="molecule type" value="Genomic_DNA"/>
</dbReference>
<proteinExistence type="predicted"/>
<organism evidence="3 4">
    <name type="scientific">Daedalea quercina L-15889</name>
    <dbReference type="NCBI Taxonomy" id="1314783"/>
    <lineage>
        <taxon>Eukaryota</taxon>
        <taxon>Fungi</taxon>
        <taxon>Dikarya</taxon>
        <taxon>Basidiomycota</taxon>
        <taxon>Agaricomycotina</taxon>
        <taxon>Agaricomycetes</taxon>
        <taxon>Polyporales</taxon>
        <taxon>Fomitopsis</taxon>
    </lineage>
</organism>
<dbReference type="Pfam" id="PF01713">
    <property type="entry name" value="Smr"/>
    <property type="match status" value="1"/>
</dbReference>